<evidence type="ECO:0000256" key="10">
    <source>
        <dbReference type="ARBA" id="ARBA00073786"/>
    </source>
</evidence>
<keyword evidence="8" id="KW-0833">Ubl conjugation pathway</keyword>
<dbReference type="GO" id="GO:0005634">
    <property type="term" value="C:nucleus"/>
    <property type="evidence" value="ECO:0007669"/>
    <property type="project" value="TreeGrafter"/>
</dbReference>
<comment type="caution">
    <text evidence="12">The sequence shown here is derived from an EMBL/GenBank/DDBJ whole genome shotgun (WGS) entry which is preliminary data.</text>
</comment>
<keyword evidence="13" id="KW-1185">Reference proteome</keyword>
<dbReference type="Gene3D" id="3.40.50.720">
    <property type="entry name" value="NAD(P)-binding Rossmann-like Domain"/>
    <property type="match status" value="1"/>
</dbReference>
<dbReference type="Gene3D" id="3.40.50.12550">
    <property type="entry name" value="Ubiquitin-activating enzyme E1, inactive adenylation domain, subdomain 2"/>
    <property type="match status" value="1"/>
</dbReference>
<keyword evidence="9" id="KW-0067">ATP-binding</keyword>
<dbReference type="Gene3D" id="3.50.50.80">
    <property type="entry name" value="Ubiquitin-activating enzyme E1, inactive adenylation domain, subdomain 1"/>
    <property type="match status" value="1"/>
</dbReference>
<dbReference type="Pfam" id="PF16191">
    <property type="entry name" value="E1_4HB"/>
    <property type="match status" value="1"/>
</dbReference>
<proteinExistence type="inferred from homology"/>
<organism evidence="12 13">
    <name type="scientific">Coemansia erecta</name>
    <dbReference type="NCBI Taxonomy" id="147472"/>
    <lineage>
        <taxon>Eukaryota</taxon>
        <taxon>Fungi</taxon>
        <taxon>Fungi incertae sedis</taxon>
        <taxon>Zoopagomycota</taxon>
        <taxon>Kickxellomycotina</taxon>
        <taxon>Kickxellomycetes</taxon>
        <taxon>Kickxellales</taxon>
        <taxon>Kickxellaceae</taxon>
        <taxon>Coemansia</taxon>
    </lineage>
</organism>
<evidence type="ECO:0000256" key="6">
    <source>
        <dbReference type="ARBA" id="ARBA00022598"/>
    </source>
</evidence>
<dbReference type="NCBIfam" id="TIGR01408">
    <property type="entry name" value="Ube1"/>
    <property type="match status" value="1"/>
</dbReference>
<dbReference type="InterPro" id="IPR019572">
    <property type="entry name" value="UBA_E1_SCCH"/>
</dbReference>
<evidence type="ECO:0000256" key="8">
    <source>
        <dbReference type="ARBA" id="ARBA00022786"/>
    </source>
</evidence>
<dbReference type="CDD" id="cd01490">
    <property type="entry name" value="Ube1_repeat2"/>
    <property type="match status" value="1"/>
</dbReference>
<dbReference type="InterPro" id="IPR035985">
    <property type="entry name" value="Ubiquitin-activating_enz"/>
</dbReference>
<dbReference type="FunFam" id="2.40.30.180:FF:000001">
    <property type="entry name" value="ubiquitin-like modifier-activating enzyme 1"/>
    <property type="match status" value="1"/>
</dbReference>
<dbReference type="InterPro" id="IPR000011">
    <property type="entry name" value="UBQ/SUMO-activ_enz_E1-like"/>
</dbReference>
<dbReference type="EMBL" id="JANBOJ010000216">
    <property type="protein sequence ID" value="KAJ1720896.1"/>
    <property type="molecule type" value="Genomic_DNA"/>
</dbReference>
<dbReference type="GO" id="GO:0005737">
    <property type="term" value="C:cytoplasm"/>
    <property type="evidence" value="ECO:0007669"/>
    <property type="project" value="TreeGrafter"/>
</dbReference>
<dbReference type="Pfam" id="PF16190">
    <property type="entry name" value="E1_FCCH"/>
    <property type="match status" value="1"/>
</dbReference>
<dbReference type="InterPro" id="IPR042449">
    <property type="entry name" value="Ub-E1_IAD_1"/>
</dbReference>
<keyword evidence="6 12" id="KW-0436">Ligase</keyword>
<name>A0A9W8CQT8_9FUNG</name>
<dbReference type="Pfam" id="PF10585">
    <property type="entry name" value="UBA_E1_SCCH"/>
    <property type="match status" value="1"/>
</dbReference>
<dbReference type="CDD" id="cd01491">
    <property type="entry name" value="Ube1_repeat1"/>
    <property type="match status" value="1"/>
</dbReference>
<dbReference type="FunFam" id="1.10.10.2660:FF:000001">
    <property type="entry name" value="Ubiquitin-activating enzyme E1 1"/>
    <property type="match status" value="1"/>
</dbReference>
<dbReference type="Proteomes" id="UP001149813">
    <property type="component" value="Unassembled WGS sequence"/>
</dbReference>
<dbReference type="PANTHER" id="PTHR10953:SF4">
    <property type="entry name" value="UBIQUITIN-ACTIVATING ENZYME E1 C-TERMINAL DOMAIN-CONTAINING PROTEIN"/>
    <property type="match status" value="1"/>
</dbReference>
<dbReference type="InterPro" id="IPR018965">
    <property type="entry name" value="Ub-activating_enz_E1_C"/>
</dbReference>
<comment type="pathway">
    <text evidence="2">Protein modification; protein ubiquitination.</text>
</comment>
<dbReference type="PRINTS" id="PR01849">
    <property type="entry name" value="UBIQUITINACT"/>
</dbReference>
<evidence type="ECO:0000256" key="4">
    <source>
        <dbReference type="ARBA" id="ARBA00011245"/>
    </source>
</evidence>
<feature type="domain" description="Ubiquitin-activating enzyme E1 C-terminal" evidence="11">
    <location>
        <begin position="891"/>
        <end position="1016"/>
    </location>
</feature>
<dbReference type="GO" id="GO:0006974">
    <property type="term" value="P:DNA damage response"/>
    <property type="evidence" value="ECO:0007669"/>
    <property type="project" value="TreeGrafter"/>
</dbReference>
<accession>A0A9W8CQT8</accession>
<evidence type="ECO:0000256" key="3">
    <source>
        <dbReference type="ARBA" id="ARBA00005673"/>
    </source>
</evidence>
<dbReference type="GO" id="GO:0004839">
    <property type="term" value="F:ubiquitin activating enzyme activity"/>
    <property type="evidence" value="ECO:0007669"/>
    <property type="project" value="UniProtKB-EC"/>
</dbReference>
<dbReference type="SMART" id="SM00985">
    <property type="entry name" value="UBA_e1_C"/>
    <property type="match status" value="1"/>
</dbReference>
<dbReference type="FunFam" id="3.40.50.12550:FF:000001">
    <property type="entry name" value="Ubiquitin-activating enzyme E1 1"/>
    <property type="match status" value="1"/>
</dbReference>
<dbReference type="GO" id="GO:0006511">
    <property type="term" value="P:ubiquitin-dependent protein catabolic process"/>
    <property type="evidence" value="ECO:0007669"/>
    <property type="project" value="TreeGrafter"/>
</dbReference>
<dbReference type="SUPFAM" id="SSF69572">
    <property type="entry name" value="Activating enzymes of the ubiquitin-like proteins"/>
    <property type="match status" value="2"/>
</dbReference>
<reference evidence="12" key="1">
    <citation type="submission" date="2022-07" db="EMBL/GenBank/DDBJ databases">
        <title>Phylogenomic reconstructions and comparative analyses of Kickxellomycotina fungi.</title>
        <authorList>
            <person name="Reynolds N.K."/>
            <person name="Stajich J.E."/>
            <person name="Barry K."/>
            <person name="Grigoriev I.V."/>
            <person name="Crous P."/>
            <person name="Smith M.E."/>
        </authorList>
    </citation>
    <scope>NUCLEOTIDE SEQUENCE</scope>
    <source>
        <strain evidence="12">NBRC 32514</strain>
    </source>
</reference>
<dbReference type="InterPro" id="IPR032420">
    <property type="entry name" value="E1_4HB"/>
</dbReference>
<dbReference type="InterPro" id="IPR038252">
    <property type="entry name" value="UBA_E1_C_sf"/>
</dbReference>
<protein>
    <recommendedName>
        <fullName evidence="10">Ubiquitin-activating enzyme E1 1</fullName>
        <ecNumber evidence="5">6.2.1.45</ecNumber>
    </recommendedName>
</protein>
<dbReference type="Gene3D" id="1.10.10.2660">
    <property type="entry name" value="Ubiquitin-activating enzyme E1, SCCH domain"/>
    <property type="match status" value="1"/>
</dbReference>
<dbReference type="InterPro" id="IPR045886">
    <property type="entry name" value="ThiF/MoeB/HesA"/>
</dbReference>
<comment type="catalytic activity">
    <reaction evidence="1">
        <text>ATP + ubiquitin + [E1 ubiquitin-activating enzyme]-L-cysteine = AMP + diphosphate + S-ubiquitinyl-[E1 ubiquitin-activating enzyme]-L-cysteine.</text>
        <dbReference type="EC" id="6.2.1.45"/>
    </reaction>
</comment>
<dbReference type="GO" id="GO:0005524">
    <property type="term" value="F:ATP binding"/>
    <property type="evidence" value="ECO:0007669"/>
    <property type="project" value="UniProtKB-KW"/>
</dbReference>
<dbReference type="InterPro" id="IPR000594">
    <property type="entry name" value="ThiF_NAD_FAD-bd"/>
</dbReference>
<dbReference type="OrthoDB" id="10252231at2759"/>
<dbReference type="PANTHER" id="PTHR10953">
    <property type="entry name" value="UBIQUITIN-ACTIVATING ENZYME E1"/>
    <property type="match status" value="1"/>
</dbReference>
<evidence type="ECO:0000256" key="1">
    <source>
        <dbReference type="ARBA" id="ARBA00000488"/>
    </source>
</evidence>
<evidence type="ECO:0000256" key="7">
    <source>
        <dbReference type="ARBA" id="ARBA00022741"/>
    </source>
</evidence>
<dbReference type="Pfam" id="PF00899">
    <property type="entry name" value="ThiF"/>
    <property type="match status" value="1"/>
</dbReference>
<gene>
    <name evidence="12" type="primary">UBA1</name>
    <name evidence="12" type="ORF">LPJ53_004519</name>
</gene>
<evidence type="ECO:0000313" key="13">
    <source>
        <dbReference type="Proteomes" id="UP001149813"/>
    </source>
</evidence>
<dbReference type="FunFam" id="3.10.290.60:FF:000001">
    <property type="entry name" value="Ubiquitin-activating enzyme E1 2"/>
    <property type="match status" value="1"/>
</dbReference>
<evidence type="ECO:0000256" key="9">
    <source>
        <dbReference type="ARBA" id="ARBA00022840"/>
    </source>
</evidence>
<dbReference type="FunFam" id="3.50.50.80:FF:000001">
    <property type="entry name" value="ubiquitin-like modifier-activating enzyme 1"/>
    <property type="match status" value="1"/>
</dbReference>
<dbReference type="InterPro" id="IPR018075">
    <property type="entry name" value="UBQ-activ_enz_E1"/>
</dbReference>
<dbReference type="Pfam" id="PF09358">
    <property type="entry name" value="E1_UFD"/>
    <property type="match status" value="1"/>
</dbReference>
<sequence>MSSSASNTKLEIDESLYSRQLYVLGVDAMKKMSASNVLIVGLKGLGCEIAKNVILAGVKSVSLYDPAKVEVADLSSQFFLHSEDIGKPRAEVSGPRLAELNQYVPVTVVEKELTPEDIAAYKCVVVTDIPQKQKLEISEAARKHNVCFISTETRGLFGYAFNDFGDKFVVDDPTGEEPLSGMIADIEQSAEGIVTCLDETRHGLEDGQYVTFSEIQGMTELNGCEARKVKVLGPYTFSIGDTSSLSVYTRGGLFQQVKTPVTLSFDSFTQALENPEFLISDFAKFDRPAQLHVGFQALHVFSSAHEGKLPRPGNAKDAAEVLRLANEINDKWSQKCELDSELLKKLSFQATGDLSPMIAVFGGMVAQEVLKACTGKFSPIRNFLYFDALECLPIGFEPVEEDLAPRGSRYDGQIAVFGSKFQQQIADFREFLVGSGAIGCEMLKNWAMMGLASGPNGVIHITDMDTIEKSNLNRQFLFRPSDVGKLKSDTAAEAVTKMNPDLKGKIVTHQDRVGADTEVVYNDGFFDEIDAVTNALDNVEARRYMDGRCVFYRKPLLESGTLGTKGNTQVVVPFLTESYSASQDPPEKSIPSCTLKNFPNAIEHTIQWARDLFAGLFVQPAESVNTYLSTADYVNSSLGQATDPAKVEALSTIRDFLVTDKPMTFDDCVAWARKNFETLYNNNIQQLLYNFPTDAVTSSGQLFWSPPKRAPTAIAFDASNDLHVDFVVATANLHAFNYGLKGSRDRQHIGKTAAAVAVGKFEPRSGVKIQVNENDTAGAADGEGRDADELESIVKSLPDPSAFAGVRLTPADFEKDDDSNFHIDFVTAASNLRASNYGITLADRFRTKQIAGKIIPAIATTTSMVTGLVCLELYKLIGRGSGEAQRKLEDYKNGFINLALPFFGFSEPIAPTMTKYNDTEVSEWDAFVFSEDMTLQALIDYFEREHKLELTMVSSGVTMLFSGFMNRKKAEARKGMKFAEIVEEATGKEIPPHVKQVVLIVCCEDADGEDVDVPEVRIRVRA</sequence>
<dbReference type="InterPro" id="IPR042063">
    <property type="entry name" value="Ubi_acti_E1_SCCH"/>
</dbReference>
<evidence type="ECO:0000256" key="2">
    <source>
        <dbReference type="ARBA" id="ARBA00004906"/>
    </source>
</evidence>
<dbReference type="EC" id="6.2.1.45" evidence="5"/>
<comment type="subunit">
    <text evidence="4">Monomer.</text>
</comment>
<evidence type="ECO:0000313" key="12">
    <source>
        <dbReference type="EMBL" id="KAJ1720896.1"/>
    </source>
</evidence>
<dbReference type="InterPro" id="IPR032418">
    <property type="entry name" value="E1_FCCH"/>
</dbReference>
<dbReference type="InterPro" id="IPR042302">
    <property type="entry name" value="E1_FCCH_sf"/>
</dbReference>
<dbReference type="Gene3D" id="3.10.290.60">
    <property type="entry name" value="Ubiquitin-activating enzyme E1, UFD domain"/>
    <property type="match status" value="1"/>
</dbReference>
<evidence type="ECO:0000259" key="11">
    <source>
        <dbReference type="SMART" id="SM00985"/>
    </source>
</evidence>
<dbReference type="Gene3D" id="2.40.30.180">
    <property type="entry name" value="Ubiquitin-activating enzyme E1, FCCH domain"/>
    <property type="match status" value="1"/>
</dbReference>
<dbReference type="AlphaFoldDB" id="A0A9W8CQT8"/>
<evidence type="ECO:0000256" key="5">
    <source>
        <dbReference type="ARBA" id="ARBA00012990"/>
    </source>
</evidence>
<keyword evidence="7" id="KW-0547">Nucleotide-binding</keyword>
<comment type="similarity">
    <text evidence="3">Belongs to the ubiquitin-activating E1 family.</text>
</comment>
<dbReference type="FunFam" id="3.40.50.720:FF:000015">
    <property type="entry name" value="Ubiquitin-activating enzyme E1 1"/>
    <property type="match status" value="1"/>
</dbReference>